<comment type="caution">
    <text evidence="2">The sequence shown here is derived from an EMBL/GenBank/DDBJ whole genome shotgun (WGS) entry which is preliminary data.</text>
</comment>
<sequence>MKEKFLLRETVKNYIVIMAVYLISYVILSVLSNILLFGNGTNKAYFIKNLQWIFTIVISLFLFYTYFVKVFKVFIGSGYTRKNFITFALLLIISLALSLTFIDRILYEKGNFNNLLINLTVYLNLFLIISIGMTLTGKYEKGNVFLVIVFLNPVAMLLVGAKNIYLAFYLIIDVIFNIFNRESSFINIIGETSIFTGEFTRVAMALNILFIGIYSFWLITSNLNRDVRE</sequence>
<dbReference type="EMBL" id="RLIH01000016">
    <property type="protein sequence ID" value="RVU54050.1"/>
    <property type="molecule type" value="Genomic_DNA"/>
</dbReference>
<feature type="transmembrane region" description="Helical" evidence="1">
    <location>
        <begin position="164"/>
        <end position="180"/>
    </location>
</feature>
<feature type="transmembrane region" description="Helical" evidence="1">
    <location>
        <begin position="114"/>
        <end position="135"/>
    </location>
</feature>
<dbReference type="AlphaFoldDB" id="A0A437S4X6"/>
<protein>
    <submittedName>
        <fullName evidence="2">Uncharacterized protein</fullName>
    </submittedName>
</protein>
<name>A0A437S4X6_9FIRM</name>
<keyword evidence="1" id="KW-0812">Transmembrane</keyword>
<keyword evidence="3" id="KW-1185">Reference proteome</keyword>
<accession>A0A437S4X6</accession>
<organism evidence="2 3">
    <name type="scientific">Anaerosphaera multitolerans</name>
    <dbReference type="NCBI Taxonomy" id="2487351"/>
    <lineage>
        <taxon>Bacteria</taxon>
        <taxon>Bacillati</taxon>
        <taxon>Bacillota</taxon>
        <taxon>Tissierellia</taxon>
        <taxon>Tissierellales</taxon>
        <taxon>Peptoniphilaceae</taxon>
        <taxon>Anaerosphaera</taxon>
    </lineage>
</organism>
<evidence type="ECO:0000313" key="2">
    <source>
        <dbReference type="EMBL" id="RVU54050.1"/>
    </source>
</evidence>
<reference evidence="2 3" key="1">
    <citation type="submission" date="2018-11" db="EMBL/GenBank/DDBJ databases">
        <title>Genome sequencing and assembly of Anaerosphaera sp. nov., GS7-6-2.</title>
        <authorList>
            <person name="Rettenmaier R."/>
            <person name="Liebl W."/>
            <person name="Zverlov V."/>
        </authorList>
    </citation>
    <scope>NUCLEOTIDE SEQUENCE [LARGE SCALE GENOMIC DNA]</scope>
    <source>
        <strain evidence="2 3">GS7-6-2</strain>
    </source>
</reference>
<gene>
    <name evidence="2" type="ORF">EF514_09275</name>
</gene>
<feature type="transmembrane region" description="Helical" evidence="1">
    <location>
        <begin position="50"/>
        <end position="71"/>
    </location>
</feature>
<evidence type="ECO:0000256" key="1">
    <source>
        <dbReference type="SAM" id="Phobius"/>
    </source>
</evidence>
<feature type="transmembrane region" description="Helical" evidence="1">
    <location>
        <begin position="12"/>
        <end position="38"/>
    </location>
</feature>
<dbReference type="RefSeq" id="WP_127725164.1">
    <property type="nucleotide sequence ID" value="NZ_RLIH01000016.1"/>
</dbReference>
<feature type="transmembrane region" description="Helical" evidence="1">
    <location>
        <begin position="201"/>
        <end position="219"/>
    </location>
</feature>
<keyword evidence="1" id="KW-1133">Transmembrane helix</keyword>
<dbReference type="Proteomes" id="UP000288812">
    <property type="component" value="Unassembled WGS sequence"/>
</dbReference>
<feature type="transmembrane region" description="Helical" evidence="1">
    <location>
        <begin position="83"/>
        <end position="102"/>
    </location>
</feature>
<keyword evidence="1" id="KW-0472">Membrane</keyword>
<evidence type="ECO:0000313" key="3">
    <source>
        <dbReference type="Proteomes" id="UP000288812"/>
    </source>
</evidence>
<proteinExistence type="predicted"/>